<reference evidence="7 8" key="1">
    <citation type="submission" date="2019-11" db="EMBL/GenBank/DDBJ databases">
        <title>Whole genome shotgun sequencing (WGS) data from Adlercreutzia equolifaciens ResAG-91, Eggerthella lenta MRI-F36, MRI-F37, MRI-F40, ResAG-49, ResAG-88, ResAG-121, ResAG-145, and Gordonibacter sp. ResAG-5, ResAG-26, ResAG-43, ResAG-50, ResAG-59.</title>
        <authorList>
            <person name="Stoll D.A."/>
            <person name="Danylec N."/>
            <person name="Franz C.M.A.P."/>
            <person name="Huch M."/>
        </authorList>
    </citation>
    <scope>NUCLEOTIDE SEQUENCE [LARGE SCALE GENOMIC DNA]</scope>
    <source>
        <strain evidence="7 8">ResAG-59</strain>
    </source>
</reference>
<dbReference type="GO" id="GO:0016798">
    <property type="term" value="F:hydrolase activity, acting on glycosyl bonds"/>
    <property type="evidence" value="ECO:0007669"/>
    <property type="project" value="UniProtKB-KW"/>
</dbReference>
<dbReference type="Proteomes" id="UP000468327">
    <property type="component" value="Unassembled WGS sequence"/>
</dbReference>
<evidence type="ECO:0008006" key="9">
    <source>
        <dbReference type="Google" id="ProtNLM"/>
    </source>
</evidence>
<dbReference type="InterPro" id="IPR036116">
    <property type="entry name" value="FN3_sf"/>
</dbReference>
<dbReference type="InterPro" id="IPR038765">
    <property type="entry name" value="Papain-like_cys_pep_sf"/>
</dbReference>
<keyword evidence="2" id="KW-0378">Hydrolase</keyword>
<evidence type="ECO:0000256" key="3">
    <source>
        <dbReference type="SAM" id="MobiDB-lite"/>
    </source>
</evidence>
<accession>A0A6N8IHW2</accession>
<evidence type="ECO:0000313" key="8">
    <source>
        <dbReference type="Proteomes" id="UP000468327"/>
    </source>
</evidence>
<dbReference type="Gene3D" id="2.60.40.10">
    <property type="entry name" value="Immunoglobulins"/>
    <property type="match status" value="1"/>
</dbReference>
<evidence type="ECO:0000313" key="7">
    <source>
        <dbReference type="EMBL" id="MVN15494.1"/>
    </source>
</evidence>
<dbReference type="InterPro" id="IPR003961">
    <property type="entry name" value="FN3_dom"/>
</dbReference>
<dbReference type="InterPro" id="IPR013128">
    <property type="entry name" value="Peptidase_C1A"/>
</dbReference>
<dbReference type="EMBL" id="WPOC01000013">
    <property type="protein sequence ID" value="MVN15494.1"/>
    <property type="molecule type" value="Genomic_DNA"/>
</dbReference>
<dbReference type="GO" id="GO:0006508">
    <property type="term" value="P:proteolysis"/>
    <property type="evidence" value="ECO:0007669"/>
    <property type="project" value="InterPro"/>
</dbReference>
<comment type="caution">
    <text evidence="7">The sequence shown here is derived from an EMBL/GenBank/DDBJ whole genome shotgun (WGS) entry which is preliminary data.</text>
</comment>
<dbReference type="GO" id="GO:0005975">
    <property type="term" value="P:carbohydrate metabolic process"/>
    <property type="evidence" value="ECO:0007669"/>
    <property type="project" value="UniProtKB-ARBA"/>
</dbReference>
<dbReference type="Pfam" id="PF18560">
    <property type="entry name" value="Lectin_like"/>
    <property type="match status" value="2"/>
</dbReference>
<dbReference type="GO" id="GO:0008234">
    <property type="term" value="F:cysteine-type peptidase activity"/>
    <property type="evidence" value="ECO:0007669"/>
    <property type="project" value="InterPro"/>
</dbReference>
<dbReference type="RefSeq" id="WP_157004721.1">
    <property type="nucleotide sequence ID" value="NZ_WPOC01000013.1"/>
</dbReference>
<dbReference type="SUPFAM" id="SSF49265">
    <property type="entry name" value="Fibronectin type III"/>
    <property type="match status" value="1"/>
</dbReference>
<feature type="region of interest" description="Disordered" evidence="3">
    <location>
        <begin position="1475"/>
        <end position="1506"/>
    </location>
</feature>
<feature type="domain" description="Peptidase C1A papain C-terminal" evidence="6">
    <location>
        <begin position="91"/>
        <end position="340"/>
    </location>
</feature>
<organism evidence="7 8">
    <name type="scientific">Gordonibacter urolithinfaciens</name>
    <dbReference type="NCBI Taxonomy" id="1335613"/>
    <lineage>
        <taxon>Bacteria</taxon>
        <taxon>Bacillati</taxon>
        <taxon>Actinomycetota</taxon>
        <taxon>Coriobacteriia</taxon>
        <taxon>Eggerthellales</taxon>
        <taxon>Eggerthellaceae</taxon>
        <taxon>Gordonibacter</taxon>
    </lineage>
</organism>
<protein>
    <recommendedName>
        <fullName evidence="9">Peptidase C1A papain C-terminal domain-containing protein</fullName>
    </recommendedName>
</protein>
<evidence type="ECO:0000259" key="6">
    <source>
        <dbReference type="SMART" id="SM00645"/>
    </source>
</evidence>
<feature type="compositionally biased region" description="Gly residues" evidence="3">
    <location>
        <begin position="1494"/>
        <end position="1503"/>
    </location>
</feature>
<feature type="compositionally biased region" description="Basic residues" evidence="3">
    <location>
        <begin position="1550"/>
        <end position="1563"/>
    </location>
</feature>
<dbReference type="PANTHER" id="PTHR12411">
    <property type="entry name" value="CYSTEINE PROTEASE FAMILY C1-RELATED"/>
    <property type="match status" value="1"/>
</dbReference>
<dbReference type="SMART" id="SM00060">
    <property type="entry name" value="FN3"/>
    <property type="match status" value="1"/>
</dbReference>
<gene>
    <name evidence="7" type="ORF">GO738_09085</name>
</gene>
<feature type="chain" id="PRO_5026696746" description="Peptidase C1A papain C-terminal domain-containing protein" evidence="4">
    <location>
        <begin position="30"/>
        <end position="1563"/>
    </location>
</feature>
<feature type="region of interest" description="Disordered" evidence="3">
    <location>
        <begin position="904"/>
        <end position="941"/>
    </location>
</feature>
<dbReference type="CDD" id="cd00063">
    <property type="entry name" value="FN3"/>
    <property type="match status" value="1"/>
</dbReference>
<feature type="region of interest" description="Disordered" evidence="3">
    <location>
        <begin position="1538"/>
        <end position="1563"/>
    </location>
</feature>
<comment type="similarity">
    <text evidence="1">Belongs to the peptidase C1 family.</text>
</comment>
<dbReference type="Pfam" id="PF00112">
    <property type="entry name" value="Peptidase_C1"/>
    <property type="match status" value="2"/>
</dbReference>
<keyword evidence="2" id="KW-0326">Glycosidase</keyword>
<dbReference type="Gene3D" id="3.90.70.10">
    <property type="entry name" value="Cysteine proteinases"/>
    <property type="match status" value="2"/>
</dbReference>
<feature type="compositionally biased region" description="Gly residues" evidence="3">
    <location>
        <begin position="904"/>
        <end position="927"/>
    </location>
</feature>
<feature type="signal peptide" evidence="4">
    <location>
        <begin position="1"/>
        <end position="29"/>
    </location>
</feature>
<feature type="domain" description="Fibronectin type-III" evidence="5">
    <location>
        <begin position="835"/>
        <end position="903"/>
    </location>
</feature>
<dbReference type="InterPro" id="IPR013783">
    <property type="entry name" value="Ig-like_fold"/>
</dbReference>
<keyword evidence="8" id="KW-1185">Reference proteome</keyword>
<keyword evidence="4" id="KW-0732">Signal</keyword>
<dbReference type="CDD" id="cd02619">
    <property type="entry name" value="Peptidase_C1"/>
    <property type="match status" value="2"/>
</dbReference>
<evidence type="ECO:0000256" key="1">
    <source>
        <dbReference type="ARBA" id="ARBA00008455"/>
    </source>
</evidence>
<sequence length="1563" mass="164163">MIVRRMLSLLLSAVLVGGLAPGAALPAHATEPDGSAAAQGATIELTASDVNPDYLAYLNGESDVKASTLDLSYLNDTLAGNAATTFANDLLPESFDLREQGVIGPVLNQSQTQNCWAFANLGAAESSVLPYYPTAQLSRAHLAWFTYNGNEEQEVEGAKSYPQQAYDTGAWDQQAIGTLAAWKGPVLSSRVSFQAAYVDESLRYAADFHLQDAYYLPTSLHGISGAAVKPGIDTVKRIIHDEGPVTVSIATHGNHWHGTEFAEGVSRQTMYASQKIAIDHAVLIVGWDDTFSRTNFGGPETELPENDGAWLVKNSWGANWGESGYFWLSYEDHSAIYGATLKLESKDNYTGNYQFDTMGWRTSLAVSSGTGAEDPDAPSTGEGAAAYLANVFTAKGNETLEAASFYTTDEGTSYAIDVYLNPAEGDPASGTKVGGTQTGSEAYPGYHTVELDTDLRASLQKGDTFSLVVRLENPLYKNVVPAEAVIGRGAEFQPVYVGKDADGNEEVSYVSADGASWTTLGKSLMDSRGTSVYATNVCLKALTREAGGSEPVWPPAEPGTSQVNGITVRSTLHETQGEFSSDLPAYEYLDLGSTLEEGGLRKSFDVFLPAAPSSSEGFSYSVSILPTSNQKVEISLDGGASELLENGRFGRELALDDATARTHTITLTSSDPAGLKVPTTYELRLRLSGLTFDNTTETVGFDAGRLSVRAPDGTWLPDGGSVSAWSVVDGLPPHYLSVFDRNDTGGKPLYRVPVPTREPDPAPGSVSINFMSETLDIKTSSKSLKASYQEDMSDSFPLSDFTPLEPGRRLYFRNGGLSGRFDSTGTSYLDVPARPAAPAEVAVRETTPTSVTLAFQPDGQPLEYRLADGGSQHDGWQSSCLFRDLEPGTDYTFQVRKAAAMPGGAGQGGLGSDGSAGDGDGAEGTGGAEKEADGRADAAAPQEGAFASEAVEMSVRTAAALPSSFDLRATGTLSPVRDQGVYSTCWAFAALASLESNRIVQGNASSSIDLSEASLAMLTYQHRALCEGDSSALDRYAASAKDEGLGAQGLLTGGTWGHAVSTLARWQGAADEEACPYLPPSEPGDYEKAAAAMDAAAGTTVGGDAVRLDQAIELPSPYVAGSGGTGPAGGEMDEPASSYAGSVGSGADASIDLLACEKIKEALRQHGALDFGMHEPLEGDGYWADADVEQGIWKHHWFYDADTADHAVNHSLSLVGWDDAYPKENFTIVVDGIAHTPDNDGAWILRNNRGEGFGDGGYLYVPYEERAVRAPVALAAESGRDGAFDYAKNYQYDSLHAVGLQASWGDAAKAANVFIASDDERLEGVGVWVTSPAVRVTIDVYTGLADPANPESGTRAAAAHTEFDALNAGYLTPALASAVDLEKGQTFAVVVTETQLYDQQGWALMSSIVPLEGARQVGENPDGTPRYDSVPHVDAGQSFVFEHGVWSDVAAVADDLAARAGSPVGNVAVKAFTNPAATPVGPDGPPSPGTPDSGNGGGGGGGEARTLVRTGDAAMPAAAETLALAVLAACAALAAAAARTATAPGTPPSRRVRRRARRLRPRE</sequence>
<dbReference type="InterPro" id="IPR040528">
    <property type="entry name" value="Lectin-like"/>
</dbReference>
<dbReference type="PROSITE" id="PS00639">
    <property type="entry name" value="THIOL_PROTEASE_HIS"/>
    <property type="match status" value="1"/>
</dbReference>
<evidence type="ECO:0000256" key="2">
    <source>
        <dbReference type="ARBA" id="ARBA00023295"/>
    </source>
</evidence>
<proteinExistence type="inferred from homology"/>
<dbReference type="InterPro" id="IPR000668">
    <property type="entry name" value="Peptidase_C1A_C"/>
</dbReference>
<dbReference type="SUPFAM" id="SSF54001">
    <property type="entry name" value="Cysteine proteinases"/>
    <property type="match status" value="2"/>
</dbReference>
<name>A0A6N8IHW2_9ACTN</name>
<dbReference type="InterPro" id="IPR025660">
    <property type="entry name" value="Pept_his_AS"/>
</dbReference>
<evidence type="ECO:0000256" key="4">
    <source>
        <dbReference type="SAM" id="SignalP"/>
    </source>
</evidence>
<evidence type="ECO:0000259" key="5">
    <source>
        <dbReference type="SMART" id="SM00060"/>
    </source>
</evidence>
<dbReference type="SMART" id="SM00645">
    <property type="entry name" value="Pept_C1"/>
    <property type="match status" value="1"/>
</dbReference>